<comment type="caution">
    <text evidence="1">The sequence shown here is derived from an EMBL/GenBank/DDBJ whole genome shotgun (WGS) entry which is preliminary data.</text>
</comment>
<reference evidence="1" key="1">
    <citation type="submission" date="2016-02" db="EMBL/GenBank/DDBJ databases">
        <title>Draft Genome Sequence of Sporotomaculum syntrophicum Strain FB, a Syntrophic Benzoate Degrader.</title>
        <authorList>
            <person name="Nobu M.K."/>
            <person name="Narihiro T."/>
            <person name="Qiu Y.-L."/>
            <person name="Ohashi A."/>
            <person name="Liu W.-T."/>
            <person name="Yuji S."/>
        </authorList>
    </citation>
    <scope>NUCLEOTIDE SEQUENCE</scope>
    <source>
        <strain evidence="1">FB</strain>
    </source>
</reference>
<accession>A0A9D2WN97</accession>
<name>A0A9D2WN97_9FIRM</name>
<sequence>MHMGKLTEMERLAIEEQLWSEDICSRKVQLYMSITRDPAVQAILQQIAEKGQRHCSILNGMLQEAGIVSGLTQTLKEEGSYNAIQ</sequence>
<dbReference type="Proteomes" id="UP000798488">
    <property type="component" value="Unassembled WGS sequence"/>
</dbReference>
<evidence type="ECO:0000313" key="2">
    <source>
        <dbReference type="Proteomes" id="UP000798488"/>
    </source>
</evidence>
<proteinExistence type="predicted"/>
<dbReference type="EMBL" id="LSRS01000007">
    <property type="protein sequence ID" value="KAF1084125.1"/>
    <property type="molecule type" value="Genomic_DNA"/>
</dbReference>
<keyword evidence="2" id="KW-1185">Reference proteome</keyword>
<dbReference type="OrthoDB" id="1809609at2"/>
<gene>
    <name evidence="1" type="ORF">SPSYN_02778</name>
</gene>
<dbReference type="RefSeq" id="WP_161823055.1">
    <property type="nucleotide sequence ID" value="NZ_LSRS01000007.1"/>
</dbReference>
<organism evidence="1 2">
    <name type="scientific">Sporotomaculum syntrophicum</name>
    <dbReference type="NCBI Taxonomy" id="182264"/>
    <lineage>
        <taxon>Bacteria</taxon>
        <taxon>Bacillati</taxon>
        <taxon>Bacillota</taxon>
        <taxon>Clostridia</taxon>
        <taxon>Eubacteriales</taxon>
        <taxon>Desulfallaceae</taxon>
        <taxon>Sporotomaculum</taxon>
    </lineage>
</organism>
<evidence type="ECO:0000313" key="1">
    <source>
        <dbReference type="EMBL" id="KAF1084125.1"/>
    </source>
</evidence>
<evidence type="ECO:0008006" key="3">
    <source>
        <dbReference type="Google" id="ProtNLM"/>
    </source>
</evidence>
<dbReference type="AlphaFoldDB" id="A0A9D2WN97"/>
<protein>
    <recommendedName>
        <fullName evidence="3">Coat F domain protein</fullName>
    </recommendedName>
</protein>